<keyword evidence="3 6" id="KW-0808">Transferase</keyword>
<comment type="pathway">
    <text evidence="2 6">Metabolic intermediate biosynthesis; 5-phospho-alpha-D-ribose 1-diphosphate biosynthesis; 5-phospho-alpha-D-ribose 1-diphosphate from D-ribose 5-phosphate (route II): step 3/3.</text>
</comment>
<gene>
    <name evidence="6" type="primary">phnN</name>
    <name evidence="8" type="ORF">H010_10856</name>
</gene>
<keyword evidence="4 6" id="KW-0547">Nucleotide-binding</keyword>
<evidence type="ECO:0000256" key="2">
    <source>
        <dbReference type="ARBA" id="ARBA00005069"/>
    </source>
</evidence>
<dbReference type="InterPro" id="IPR008145">
    <property type="entry name" value="GK/Ca_channel_bsu"/>
</dbReference>
<dbReference type="GO" id="GO:0005524">
    <property type="term" value="F:ATP binding"/>
    <property type="evidence" value="ECO:0007669"/>
    <property type="project" value="UniProtKB-KW"/>
</dbReference>
<accession>A0A9X4S8R5</accession>
<evidence type="ECO:0000313" key="8">
    <source>
        <dbReference type="EMBL" id="MDG5975755.1"/>
    </source>
</evidence>
<dbReference type="HAMAP" id="MF_00836">
    <property type="entry name" value="PhnN"/>
    <property type="match status" value="1"/>
</dbReference>
<organism evidence="8 9">
    <name type="scientific">Hydrogenophaga taeniospiralis CCUG 15921</name>
    <dbReference type="NCBI Taxonomy" id="1281780"/>
    <lineage>
        <taxon>Bacteria</taxon>
        <taxon>Pseudomonadati</taxon>
        <taxon>Pseudomonadota</taxon>
        <taxon>Betaproteobacteria</taxon>
        <taxon>Burkholderiales</taxon>
        <taxon>Comamonadaceae</taxon>
        <taxon>Hydrogenophaga</taxon>
    </lineage>
</organism>
<comment type="function">
    <text evidence="6">Catalyzes the phosphorylation of ribose 1,5-bisphosphate to 5-phospho-D-ribosyl alpha-1-diphosphate (PRPP).</text>
</comment>
<dbReference type="SUPFAM" id="SSF52540">
    <property type="entry name" value="P-loop containing nucleoside triphosphate hydrolases"/>
    <property type="match status" value="1"/>
</dbReference>
<reference evidence="8" key="1">
    <citation type="submission" date="2013-01" db="EMBL/GenBank/DDBJ databases">
        <title>Genome draft of Hydrogenophaga taeniospiralis 2K1.</title>
        <authorList>
            <person name="Gomila M."/>
            <person name="Lalucat J."/>
        </authorList>
    </citation>
    <scope>NUCLEOTIDE SEQUENCE</scope>
    <source>
        <strain evidence="8">CCUG 15921</strain>
    </source>
</reference>
<dbReference type="Gene3D" id="3.40.50.300">
    <property type="entry name" value="P-loop containing nucleotide triphosphate hydrolases"/>
    <property type="match status" value="1"/>
</dbReference>
<keyword evidence="9" id="KW-1185">Reference proteome</keyword>
<dbReference type="GO" id="GO:0019634">
    <property type="term" value="P:organic phosphonate metabolic process"/>
    <property type="evidence" value="ECO:0007669"/>
    <property type="project" value="UniProtKB-UniRule"/>
</dbReference>
<dbReference type="InterPro" id="IPR012699">
    <property type="entry name" value="PhnN"/>
</dbReference>
<comment type="caution">
    <text evidence="8">The sequence shown here is derived from an EMBL/GenBank/DDBJ whole genome shotgun (WGS) entry which is preliminary data.</text>
</comment>
<evidence type="ECO:0000256" key="6">
    <source>
        <dbReference type="HAMAP-Rule" id="MF_00836"/>
    </source>
</evidence>
<name>A0A9X4S8R5_9BURK</name>
<dbReference type="EMBL" id="AOGK01000008">
    <property type="protein sequence ID" value="MDG5975755.1"/>
    <property type="molecule type" value="Genomic_DNA"/>
</dbReference>
<comment type="similarity">
    <text evidence="6">Belongs to the ribose 1,5-bisphosphokinase family.</text>
</comment>
<evidence type="ECO:0000256" key="4">
    <source>
        <dbReference type="ARBA" id="ARBA00022741"/>
    </source>
</evidence>
<comment type="catalytic activity">
    <reaction evidence="1 6">
        <text>alpha-D-ribose 1,5-bisphosphate + ATP = 5-phospho-alpha-D-ribose 1-diphosphate + ADP</text>
        <dbReference type="Rhea" id="RHEA:20109"/>
        <dbReference type="ChEBI" id="CHEBI:30616"/>
        <dbReference type="ChEBI" id="CHEBI:58017"/>
        <dbReference type="ChEBI" id="CHEBI:68688"/>
        <dbReference type="ChEBI" id="CHEBI:456216"/>
        <dbReference type="EC" id="2.7.4.23"/>
    </reaction>
</comment>
<sequence length="184" mass="20500">MSRRLVYVVGPSGAGKDSVLGWVRHHLRSTPSIHWARRSITRTARPGDEAHEAMDEGQFHALRERGAFALNWQANGLHYGVRHSELGPLDHGAWVFVNGSRGHLDATRSRFPGLTVVHVSASPDTLRQRLLARARETLAEVEARIQRTQSLPPTQAFEILNDGTLDDAGRRFVDHLQTLPGWPA</sequence>
<feature type="domain" description="Guanylate kinase/L-type calcium channel beta subunit" evidence="7">
    <location>
        <begin position="2"/>
        <end position="180"/>
    </location>
</feature>
<proteinExistence type="inferred from homology"/>
<keyword evidence="5 6" id="KW-0067">ATP-binding</keyword>
<dbReference type="EC" id="2.7.4.23" evidence="6"/>
<dbReference type="GO" id="GO:0033863">
    <property type="term" value="F:ribose 1,5-bisphosphate phosphokinase activity"/>
    <property type="evidence" value="ECO:0007669"/>
    <property type="project" value="UniProtKB-UniRule"/>
</dbReference>
<evidence type="ECO:0000313" key="9">
    <source>
        <dbReference type="Proteomes" id="UP001152876"/>
    </source>
</evidence>
<evidence type="ECO:0000256" key="1">
    <source>
        <dbReference type="ARBA" id="ARBA00000373"/>
    </source>
</evidence>
<evidence type="ECO:0000259" key="7">
    <source>
        <dbReference type="SMART" id="SM00072"/>
    </source>
</evidence>
<dbReference type="InterPro" id="IPR027417">
    <property type="entry name" value="P-loop_NTPase"/>
</dbReference>
<feature type="binding site" evidence="6">
    <location>
        <begin position="10"/>
        <end position="17"/>
    </location>
    <ligand>
        <name>ATP</name>
        <dbReference type="ChEBI" id="CHEBI:30616"/>
    </ligand>
</feature>
<protein>
    <recommendedName>
        <fullName evidence="6">Ribose 1,5-bisphosphate phosphokinase PhnN</fullName>
        <ecNumber evidence="6">2.7.4.23</ecNumber>
    </recommendedName>
    <alternativeName>
        <fullName evidence="6">Ribose 1,5-bisphosphokinase</fullName>
    </alternativeName>
</protein>
<dbReference type="RefSeq" id="WP_068166761.1">
    <property type="nucleotide sequence ID" value="NZ_AOGK01000008.1"/>
</dbReference>
<dbReference type="SMART" id="SM00072">
    <property type="entry name" value="GuKc"/>
    <property type="match status" value="1"/>
</dbReference>
<dbReference type="AlphaFoldDB" id="A0A9X4S8R5"/>
<dbReference type="GO" id="GO:0006015">
    <property type="term" value="P:5-phosphoribose 1-diphosphate biosynthetic process"/>
    <property type="evidence" value="ECO:0007669"/>
    <property type="project" value="UniProtKB-UniRule"/>
</dbReference>
<dbReference type="NCBIfam" id="TIGR02322">
    <property type="entry name" value="phosphon_PhnN"/>
    <property type="match status" value="1"/>
</dbReference>
<evidence type="ECO:0000256" key="3">
    <source>
        <dbReference type="ARBA" id="ARBA00022679"/>
    </source>
</evidence>
<dbReference type="Proteomes" id="UP001152876">
    <property type="component" value="Unassembled WGS sequence"/>
</dbReference>
<evidence type="ECO:0000256" key="5">
    <source>
        <dbReference type="ARBA" id="ARBA00022840"/>
    </source>
</evidence>